<dbReference type="Gene3D" id="1.10.10.10">
    <property type="entry name" value="Winged helix-like DNA-binding domain superfamily/Winged helix DNA-binding domain"/>
    <property type="match status" value="1"/>
</dbReference>
<evidence type="ECO:0000256" key="2">
    <source>
        <dbReference type="ARBA" id="ARBA00023125"/>
    </source>
</evidence>
<dbReference type="AlphaFoldDB" id="A0A1D8P4B2"/>
<dbReference type="SUPFAM" id="SSF54909">
    <property type="entry name" value="Dimeric alpha+beta barrel"/>
    <property type="match status" value="1"/>
</dbReference>
<name>A0A1D8P4B2_9FLAO</name>
<keyword evidence="3" id="KW-0804">Transcription</keyword>
<feature type="domain" description="HTH asnC-type" evidence="4">
    <location>
        <begin position="2"/>
        <end position="63"/>
    </location>
</feature>
<dbReference type="PROSITE" id="PS00519">
    <property type="entry name" value="HTH_ASNC_1"/>
    <property type="match status" value="1"/>
</dbReference>
<accession>A0A1D8P4B2</accession>
<dbReference type="GO" id="GO:0005829">
    <property type="term" value="C:cytosol"/>
    <property type="evidence" value="ECO:0007669"/>
    <property type="project" value="TreeGrafter"/>
</dbReference>
<dbReference type="PANTHER" id="PTHR30154:SF34">
    <property type="entry name" value="TRANSCRIPTIONAL REGULATOR AZLB"/>
    <property type="match status" value="1"/>
</dbReference>
<dbReference type="GO" id="GO:0006355">
    <property type="term" value="P:regulation of DNA-templated transcription"/>
    <property type="evidence" value="ECO:0007669"/>
    <property type="project" value="UniProtKB-ARBA"/>
</dbReference>
<dbReference type="InterPro" id="IPR011008">
    <property type="entry name" value="Dimeric_a/b-barrel"/>
</dbReference>
<dbReference type="InterPro" id="IPR036388">
    <property type="entry name" value="WH-like_DNA-bd_sf"/>
</dbReference>
<dbReference type="Pfam" id="PF13412">
    <property type="entry name" value="HTH_24"/>
    <property type="match status" value="1"/>
</dbReference>
<organism evidence="5 6">
    <name type="scientific">Urechidicola croceus</name>
    <dbReference type="NCBI Taxonomy" id="1850246"/>
    <lineage>
        <taxon>Bacteria</taxon>
        <taxon>Pseudomonadati</taxon>
        <taxon>Bacteroidota</taxon>
        <taxon>Flavobacteriia</taxon>
        <taxon>Flavobacteriales</taxon>
        <taxon>Flavobacteriaceae</taxon>
        <taxon>Urechidicola</taxon>
    </lineage>
</organism>
<dbReference type="KEGG" id="lul:LPB138_01415"/>
<keyword evidence="1" id="KW-0805">Transcription regulation</keyword>
<dbReference type="Gene3D" id="3.30.70.920">
    <property type="match status" value="1"/>
</dbReference>
<evidence type="ECO:0000256" key="3">
    <source>
        <dbReference type="ARBA" id="ARBA00023163"/>
    </source>
</evidence>
<dbReference type="EMBL" id="CP017478">
    <property type="protein sequence ID" value="AOW19424.1"/>
    <property type="molecule type" value="Genomic_DNA"/>
</dbReference>
<dbReference type="PROSITE" id="PS50956">
    <property type="entry name" value="HTH_ASNC_2"/>
    <property type="match status" value="1"/>
</dbReference>
<dbReference type="PANTHER" id="PTHR30154">
    <property type="entry name" value="LEUCINE-RESPONSIVE REGULATORY PROTEIN"/>
    <property type="match status" value="1"/>
</dbReference>
<evidence type="ECO:0000313" key="5">
    <source>
        <dbReference type="EMBL" id="AOW19424.1"/>
    </source>
</evidence>
<dbReference type="InterPro" id="IPR011991">
    <property type="entry name" value="ArsR-like_HTH"/>
</dbReference>
<dbReference type="STRING" id="1850246.LPB138_01415"/>
<dbReference type="PRINTS" id="PR00033">
    <property type="entry name" value="HTHASNC"/>
</dbReference>
<evidence type="ECO:0000256" key="1">
    <source>
        <dbReference type="ARBA" id="ARBA00023015"/>
    </source>
</evidence>
<dbReference type="GO" id="GO:0043565">
    <property type="term" value="F:sequence-specific DNA binding"/>
    <property type="evidence" value="ECO:0007669"/>
    <property type="project" value="InterPro"/>
</dbReference>
<dbReference type="OrthoDB" id="9800326at2"/>
<dbReference type="RefSeq" id="WP_070235540.1">
    <property type="nucleotide sequence ID" value="NZ_CP017478.1"/>
</dbReference>
<sequence>MLDATDKAILKLLQSNAKYTIKEIAAKLNLTSTPIFERIKRLENDGYIQSYKAVLDRKKMGLSLMVFCNVTLKSHAAIYIDKFEKDIQQFEEVVECYHVGGMFDYLIKVMVHNMDEYQHFVTKKLASIENLGQVQSAFVMTEVKSTASLPVQ</sequence>
<dbReference type="Proteomes" id="UP000176050">
    <property type="component" value="Chromosome"/>
</dbReference>
<reference evidence="5 6" key="1">
    <citation type="submission" date="2016-10" db="EMBL/GenBank/DDBJ databases">
        <title>Lutibacter sp. LPB0138, isolated from marine gastropod.</title>
        <authorList>
            <person name="Kim E."/>
            <person name="Yi H."/>
        </authorList>
    </citation>
    <scope>NUCLEOTIDE SEQUENCE [LARGE SCALE GENOMIC DNA]</scope>
    <source>
        <strain evidence="5 6">LPB0138</strain>
    </source>
</reference>
<dbReference type="InterPro" id="IPR019885">
    <property type="entry name" value="Tscrpt_reg_HTH_AsnC-type_CS"/>
</dbReference>
<dbReference type="CDD" id="cd00090">
    <property type="entry name" value="HTH_ARSR"/>
    <property type="match status" value="1"/>
</dbReference>
<dbReference type="Pfam" id="PF01037">
    <property type="entry name" value="AsnC_trans_reg"/>
    <property type="match status" value="1"/>
</dbReference>
<proteinExistence type="predicted"/>
<dbReference type="InterPro" id="IPR000485">
    <property type="entry name" value="AsnC-type_HTH_dom"/>
</dbReference>
<gene>
    <name evidence="5" type="ORF">LPB138_01415</name>
</gene>
<keyword evidence="6" id="KW-1185">Reference proteome</keyword>
<dbReference type="SUPFAM" id="SSF46785">
    <property type="entry name" value="Winged helix' DNA-binding domain"/>
    <property type="match status" value="1"/>
</dbReference>
<dbReference type="SMART" id="SM00344">
    <property type="entry name" value="HTH_ASNC"/>
    <property type="match status" value="1"/>
</dbReference>
<keyword evidence="2" id="KW-0238">DNA-binding</keyword>
<dbReference type="InterPro" id="IPR019887">
    <property type="entry name" value="Tscrpt_reg_AsnC/Lrp_C"/>
</dbReference>
<dbReference type="GO" id="GO:0043200">
    <property type="term" value="P:response to amino acid"/>
    <property type="evidence" value="ECO:0007669"/>
    <property type="project" value="TreeGrafter"/>
</dbReference>
<evidence type="ECO:0000259" key="4">
    <source>
        <dbReference type="PROSITE" id="PS50956"/>
    </source>
</evidence>
<dbReference type="InterPro" id="IPR036390">
    <property type="entry name" value="WH_DNA-bd_sf"/>
</dbReference>
<protein>
    <submittedName>
        <fullName evidence="5">AsnC family transcriptional regulator</fullName>
    </submittedName>
</protein>
<evidence type="ECO:0000313" key="6">
    <source>
        <dbReference type="Proteomes" id="UP000176050"/>
    </source>
</evidence>
<dbReference type="InterPro" id="IPR019888">
    <property type="entry name" value="Tscrpt_reg_AsnC-like"/>
</dbReference>